<dbReference type="InterPro" id="IPR002347">
    <property type="entry name" value="SDR_fam"/>
</dbReference>
<dbReference type="Pfam" id="PF00106">
    <property type="entry name" value="adh_short"/>
    <property type="match status" value="1"/>
</dbReference>
<dbReference type="PANTHER" id="PTHR44196">
    <property type="entry name" value="DEHYDROGENASE/REDUCTASE SDR FAMILY MEMBER 7B"/>
    <property type="match status" value="1"/>
</dbReference>
<keyword evidence="2" id="KW-0560">Oxidoreductase</keyword>
<dbReference type="Gene3D" id="3.40.50.720">
    <property type="entry name" value="NAD(P)-binding Rossmann-like Domain"/>
    <property type="match status" value="1"/>
</dbReference>
<dbReference type="EMBL" id="JAHESD010000006">
    <property type="protein sequence ID" value="MBT1702585.1"/>
    <property type="molecule type" value="Genomic_DNA"/>
</dbReference>
<accession>A0ABS5VMA7</accession>
<evidence type="ECO:0000256" key="2">
    <source>
        <dbReference type="ARBA" id="ARBA00023002"/>
    </source>
</evidence>
<evidence type="ECO:0000313" key="3">
    <source>
        <dbReference type="EMBL" id="MBT1702585.1"/>
    </source>
</evidence>
<dbReference type="PANTHER" id="PTHR44196:SF3">
    <property type="entry name" value="SHORT CHAIN DEHYDROGENASE FAMILY PROTEIN"/>
    <property type="match status" value="1"/>
</dbReference>
<dbReference type="InterPro" id="IPR036291">
    <property type="entry name" value="NAD(P)-bd_dom_sf"/>
</dbReference>
<evidence type="ECO:0000313" key="4">
    <source>
        <dbReference type="Proteomes" id="UP000772618"/>
    </source>
</evidence>
<gene>
    <name evidence="3" type="ORF">KK060_04790</name>
</gene>
<keyword evidence="4" id="KW-1185">Reference proteome</keyword>
<sequence length="244" mass="27150">MSKNALILGATSDMALAIARKFGTQGYTLTLAARNLEKLQVIKADIEIRQRAKVEIARFDAMEIANHQEFYNQLPVKPDIVFCVFGFLGDQTKAQYDWKMCEEILVSNYVGAVSILNIIANDMEARKQGTIVGISSVAGERGRQSNYIYGSAKAGFTAYLSGLRNRLCKSGVHVLTVKPGFVKTRMLDGMKTPGPLTAQPQEVAEDIYNAVANKKNTIYTRGVWRLVMYTIKSIPEPIFKKMKL</sequence>
<comment type="caution">
    <text evidence="3">The sequence shown here is derived from an EMBL/GenBank/DDBJ whole genome shotgun (WGS) entry which is preliminary data.</text>
</comment>
<dbReference type="SUPFAM" id="SSF51735">
    <property type="entry name" value="NAD(P)-binding Rossmann-fold domains"/>
    <property type="match status" value="1"/>
</dbReference>
<dbReference type="NCBIfam" id="NF005489">
    <property type="entry name" value="PRK07102.1"/>
    <property type="match status" value="1"/>
</dbReference>
<proteinExistence type="inferred from homology"/>
<name>A0ABS5VMA7_9BACT</name>
<protein>
    <submittedName>
        <fullName evidence="3">SDR family oxidoreductase</fullName>
    </submittedName>
</protein>
<dbReference type="PRINTS" id="PR00081">
    <property type="entry name" value="GDHRDH"/>
</dbReference>
<organism evidence="3 4">
    <name type="scientific">Chryseosolibacter indicus</name>
    <dbReference type="NCBI Taxonomy" id="2782351"/>
    <lineage>
        <taxon>Bacteria</taxon>
        <taxon>Pseudomonadati</taxon>
        <taxon>Bacteroidota</taxon>
        <taxon>Cytophagia</taxon>
        <taxon>Cytophagales</taxon>
        <taxon>Chryseotaleaceae</taxon>
        <taxon>Chryseosolibacter</taxon>
    </lineage>
</organism>
<dbReference type="RefSeq" id="WP_254152553.1">
    <property type="nucleotide sequence ID" value="NZ_JAHESD010000006.1"/>
</dbReference>
<evidence type="ECO:0000256" key="1">
    <source>
        <dbReference type="ARBA" id="ARBA00006484"/>
    </source>
</evidence>
<comment type="similarity">
    <text evidence="1">Belongs to the short-chain dehydrogenases/reductases (SDR) family.</text>
</comment>
<dbReference type="Proteomes" id="UP000772618">
    <property type="component" value="Unassembled WGS sequence"/>
</dbReference>
<reference evidence="3 4" key="1">
    <citation type="submission" date="2021-05" db="EMBL/GenBank/DDBJ databases">
        <title>A Polyphasic approach of four new species of the genus Ohtaekwangia: Ohtaekwangia histidinii sp. nov., Ohtaekwangia cretensis sp. nov., Ohtaekwangia indiensis sp. nov., Ohtaekwangia reichenbachii sp. nov. from diverse environment.</title>
        <authorList>
            <person name="Octaviana S."/>
        </authorList>
    </citation>
    <scope>NUCLEOTIDE SEQUENCE [LARGE SCALE GENOMIC DNA]</scope>
    <source>
        <strain evidence="3 4">PWU20</strain>
    </source>
</reference>